<dbReference type="GO" id="GO:0005737">
    <property type="term" value="C:cytoplasm"/>
    <property type="evidence" value="ECO:0007669"/>
    <property type="project" value="UniProtKB-SubCell"/>
</dbReference>
<evidence type="ECO:0000256" key="10">
    <source>
        <dbReference type="ARBA" id="ARBA00023204"/>
    </source>
</evidence>
<reference evidence="16" key="1">
    <citation type="submission" date="2018-11" db="EMBL/GenBank/DDBJ databases">
        <title>Genome sequencing of a novel mesophilic and cellulolytic organism within the genus Hungateiclostridium.</title>
        <authorList>
            <person name="Rettenmaier R."/>
            <person name="Liebl W."/>
            <person name="Zverlov V."/>
        </authorList>
    </citation>
    <scope>NUCLEOTIDE SEQUENCE [LARGE SCALE GENOMIC DNA]</scope>
    <source>
        <strain evidence="16">N2K1</strain>
    </source>
</reference>
<keyword evidence="6 12" id="KW-0547">Nucleotide-binding</keyword>
<keyword evidence="4 12" id="KW-0963">Cytoplasm</keyword>
<organism evidence="15 16">
    <name type="scientific">Acetivibrio mesophilus</name>
    <dbReference type="NCBI Taxonomy" id="2487273"/>
    <lineage>
        <taxon>Bacteria</taxon>
        <taxon>Bacillati</taxon>
        <taxon>Bacillota</taxon>
        <taxon>Clostridia</taxon>
        <taxon>Eubacteriales</taxon>
        <taxon>Oscillospiraceae</taxon>
        <taxon>Acetivibrio</taxon>
    </lineage>
</organism>
<gene>
    <name evidence="12 15" type="primary">recF</name>
    <name evidence="15" type="ORF">EFD62_15605</name>
</gene>
<proteinExistence type="inferred from homology"/>
<evidence type="ECO:0000256" key="1">
    <source>
        <dbReference type="ARBA" id="ARBA00004496"/>
    </source>
</evidence>
<sequence length="369" mass="42916">MYVDKVSLRNFRNYKDETIEFSKDLNIIYGQNAQGKTNIIESVFLCASGRSHRTSKDAELVNIDATGFSILLELQKAEDRKNIGIEYERGKKKIIKINEIPIKKIGNLMGNLLAVIFSPEDILIIKEGPSQRRRFIDITLCQLKPSYFYDLQQYNKILLQRNALLKEIQFRRNLLDTLEVWDDKIAELSSRIMIARNEFIGRLCEIAKKIHFKLTDGSETMEIKYSSSIDINNFSDVSQLKDEFIRQFSNVRASELKRCITLIGPHRDDYEMLLNGLSLKTFGSQGQQRTSVLSLKLAEIEIIKSETDQNPVLLLDDVMSELDFKRREFLLENIRNIQTFITCTDKDLFENRNFGDNLYIRVETGKTYY</sequence>
<dbReference type="GO" id="GO:0009432">
    <property type="term" value="P:SOS response"/>
    <property type="evidence" value="ECO:0007669"/>
    <property type="project" value="UniProtKB-UniRule"/>
</dbReference>
<dbReference type="RefSeq" id="WP_069195394.1">
    <property type="nucleotide sequence ID" value="NZ_RLII01000034.1"/>
</dbReference>
<dbReference type="Gene3D" id="1.20.1050.90">
    <property type="entry name" value="RecF/RecN/SMC, N-terminal domain"/>
    <property type="match status" value="1"/>
</dbReference>
<evidence type="ECO:0000256" key="13">
    <source>
        <dbReference type="RuleBase" id="RU000578"/>
    </source>
</evidence>
<dbReference type="InterPro" id="IPR018078">
    <property type="entry name" value="DNA-binding_RecF_CS"/>
</dbReference>
<comment type="subcellular location">
    <subcellularLocation>
        <location evidence="1 12 13">Cytoplasm</location>
    </subcellularLocation>
</comment>
<evidence type="ECO:0000313" key="16">
    <source>
        <dbReference type="Proteomes" id="UP000289166"/>
    </source>
</evidence>
<evidence type="ECO:0000313" key="15">
    <source>
        <dbReference type="EMBL" id="RXE57814.1"/>
    </source>
</evidence>
<evidence type="ECO:0000256" key="4">
    <source>
        <dbReference type="ARBA" id="ARBA00022490"/>
    </source>
</evidence>
<evidence type="ECO:0000256" key="6">
    <source>
        <dbReference type="ARBA" id="ARBA00022741"/>
    </source>
</evidence>
<dbReference type="GO" id="GO:0006302">
    <property type="term" value="P:double-strand break repair"/>
    <property type="evidence" value="ECO:0007669"/>
    <property type="project" value="TreeGrafter"/>
</dbReference>
<dbReference type="PANTHER" id="PTHR32182:SF0">
    <property type="entry name" value="DNA REPLICATION AND REPAIR PROTEIN RECF"/>
    <property type="match status" value="1"/>
</dbReference>
<feature type="domain" description="RecF/RecN/SMC N-terminal" evidence="14">
    <location>
        <begin position="2"/>
        <end position="352"/>
    </location>
</feature>
<dbReference type="SUPFAM" id="SSF52540">
    <property type="entry name" value="P-loop containing nucleoside triphosphate hydrolases"/>
    <property type="match status" value="1"/>
</dbReference>
<protein>
    <recommendedName>
        <fullName evidence="3 12">DNA replication and repair protein RecF</fullName>
    </recommendedName>
</protein>
<dbReference type="GO" id="GO:0006260">
    <property type="term" value="P:DNA replication"/>
    <property type="evidence" value="ECO:0007669"/>
    <property type="project" value="UniProtKB-UniRule"/>
</dbReference>
<dbReference type="PROSITE" id="PS00618">
    <property type="entry name" value="RECF_2"/>
    <property type="match status" value="1"/>
</dbReference>
<keyword evidence="11 12" id="KW-0742">SOS response</keyword>
<dbReference type="GO" id="GO:0000731">
    <property type="term" value="P:DNA synthesis involved in DNA repair"/>
    <property type="evidence" value="ECO:0007669"/>
    <property type="project" value="TreeGrafter"/>
</dbReference>
<dbReference type="PANTHER" id="PTHR32182">
    <property type="entry name" value="DNA REPLICATION AND REPAIR PROTEIN RECF"/>
    <property type="match status" value="1"/>
</dbReference>
<feature type="binding site" evidence="12">
    <location>
        <begin position="30"/>
        <end position="37"/>
    </location>
    <ligand>
        <name>ATP</name>
        <dbReference type="ChEBI" id="CHEBI:30616"/>
    </ligand>
</feature>
<dbReference type="InterPro" id="IPR003395">
    <property type="entry name" value="RecF/RecN/SMC_N"/>
</dbReference>
<dbReference type="InterPro" id="IPR027417">
    <property type="entry name" value="P-loop_NTPase"/>
</dbReference>
<evidence type="ECO:0000256" key="9">
    <source>
        <dbReference type="ARBA" id="ARBA00023125"/>
    </source>
</evidence>
<dbReference type="InterPro" id="IPR001238">
    <property type="entry name" value="DNA-binding_RecF"/>
</dbReference>
<evidence type="ECO:0000259" key="14">
    <source>
        <dbReference type="Pfam" id="PF02463"/>
    </source>
</evidence>
<keyword evidence="10 12" id="KW-0234">DNA repair</keyword>
<dbReference type="OrthoDB" id="9803889at2"/>
<dbReference type="Pfam" id="PF02463">
    <property type="entry name" value="SMC_N"/>
    <property type="match status" value="1"/>
</dbReference>
<accession>A0A4Q0I0R5</accession>
<evidence type="ECO:0000256" key="11">
    <source>
        <dbReference type="ARBA" id="ARBA00023236"/>
    </source>
</evidence>
<evidence type="ECO:0000256" key="7">
    <source>
        <dbReference type="ARBA" id="ARBA00022763"/>
    </source>
</evidence>
<comment type="similarity">
    <text evidence="2 12 13">Belongs to the RecF family.</text>
</comment>
<dbReference type="HAMAP" id="MF_00365">
    <property type="entry name" value="RecF"/>
    <property type="match status" value="1"/>
</dbReference>
<dbReference type="Proteomes" id="UP000289166">
    <property type="component" value="Unassembled WGS sequence"/>
</dbReference>
<evidence type="ECO:0000256" key="3">
    <source>
        <dbReference type="ARBA" id="ARBA00020170"/>
    </source>
</evidence>
<comment type="function">
    <text evidence="12 13">The RecF protein is involved in DNA metabolism; it is required for DNA replication and normal SOS inducibility. RecF binds preferentially to single-stranded, linear DNA. It also seems to bind ATP.</text>
</comment>
<dbReference type="NCBIfam" id="TIGR00611">
    <property type="entry name" value="recf"/>
    <property type="match status" value="1"/>
</dbReference>
<dbReference type="Gene3D" id="3.40.50.300">
    <property type="entry name" value="P-loop containing nucleotide triphosphate hydrolases"/>
    <property type="match status" value="1"/>
</dbReference>
<dbReference type="EMBL" id="RLII01000034">
    <property type="protein sequence ID" value="RXE57814.1"/>
    <property type="molecule type" value="Genomic_DNA"/>
</dbReference>
<evidence type="ECO:0000256" key="5">
    <source>
        <dbReference type="ARBA" id="ARBA00022705"/>
    </source>
</evidence>
<keyword evidence="16" id="KW-1185">Reference proteome</keyword>
<dbReference type="InterPro" id="IPR042174">
    <property type="entry name" value="RecF_2"/>
</dbReference>
<keyword evidence="9 12" id="KW-0238">DNA-binding</keyword>
<evidence type="ECO:0000256" key="2">
    <source>
        <dbReference type="ARBA" id="ARBA00008016"/>
    </source>
</evidence>
<dbReference type="GO" id="GO:0003697">
    <property type="term" value="F:single-stranded DNA binding"/>
    <property type="evidence" value="ECO:0007669"/>
    <property type="project" value="UniProtKB-UniRule"/>
</dbReference>
<dbReference type="GO" id="GO:0005524">
    <property type="term" value="F:ATP binding"/>
    <property type="evidence" value="ECO:0007669"/>
    <property type="project" value="UniProtKB-UniRule"/>
</dbReference>
<dbReference type="AlphaFoldDB" id="A0A4Q0I0R5"/>
<keyword evidence="7 12" id="KW-0227">DNA damage</keyword>
<keyword evidence="5 12" id="KW-0235">DNA replication</keyword>
<name>A0A4Q0I0R5_9FIRM</name>
<evidence type="ECO:0000256" key="8">
    <source>
        <dbReference type="ARBA" id="ARBA00022840"/>
    </source>
</evidence>
<comment type="caution">
    <text evidence="15">The sequence shown here is derived from an EMBL/GenBank/DDBJ whole genome shotgun (WGS) entry which is preliminary data.</text>
</comment>
<evidence type="ECO:0000256" key="12">
    <source>
        <dbReference type="HAMAP-Rule" id="MF_00365"/>
    </source>
</evidence>
<keyword evidence="8 12" id="KW-0067">ATP-binding</keyword>
<dbReference type="PROSITE" id="PS00617">
    <property type="entry name" value="RECF_1"/>
    <property type="match status" value="1"/>
</dbReference>